<accession>A0A2T7ETU2</accession>
<dbReference type="EMBL" id="CM009750">
    <property type="protein sequence ID" value="PUZ71247.1"/>
    <property type="molecule type" value="Genomic_DNA"/>
</dbReference>
<dbReference type="Gramene" id="PUZ71247">
    <property type="protein sequence ID" value="PUZ71247"/>
    <property type="gene ID" value="GQ55_2G299400"/>
</dbReference>
<evidence type="ECO:0000313" key="2">
    <source>
        <dbReference type="EMBL" id="PUZ71247.1"/>
    </source>
</evidence>
<protein>
    <submittedName>
        <fullName evidence="2">Uncharacterized protein</fullName>
    </submittedName>
</protein>
<keyword evidence="3" id="KW-1185">Reference proteome</keyword>
<evidence type="ECO:0000313" key="3">
    <source>
        <dbReference type="Proteomes" id="UP000244336"/>
    </source>
</evidence>
<feature type="region of interest" description="Disordered" evidence="1">
    <location>
        <begin position="74"/>
        <end position="109"/>
    </location>
</feature>
<dbReference type="AlphaFoldDB" id="A0A2T7ETU2"/>
<organism evidence="2 3">
    <name type="scientific">Panicum hallii var. hallii</name>
    <dbReference type="NCBI Taxonomy" id="1504633"/>
    <lineage>
        <taxon>Eukaryota</taxon>
        <taxon>Viridiplantae</taxon>
        <taxon>Streptophyta</taxon>
        <taxon>Embryophyta</taxon>
        <taxon>Tracheophyta</taxon>
        <taxon>Spermatophyta</taxon>
        <taxon>Magnoliopsida</taxon>
        <taxon>Liliopsida</taxon>
        <taxon>Poales</taxon>
        <taxon>Poaceae</taxon>
        <taxon>PACMAD clade</taxon>
        <taxon>Panicoideae</taxon>
        <taxon>Panicodae</taxon>
        <taxon>Paniceae</taxon>
        <taxon>Panicinae</taxon>
        <taxon>Panicum</taxon>
        <taxon>Panicum sect. Panicum</taxon>
    </lineage>
</organism>
<proteinExistence type="predicted"/>
<gene>
    <name evidence="2" type="ORF">GQ55_2G299400</name>
</gene>
<feature type="region of interest" description="Disordered" evidence="1">
    <location>
        <begin position="1"/>
        <end position="36"/>
    </location>
</feature>
<dbReference type="Proteomes" id="UP000244336">
    <property type="component" value="Chromosome 2"/>
</dbReference>
<name>A0A2T7ETU2_9POAL</name>
<evidence type="ECO:0000256" key="1">
    <source>
        <dbReference type="SAM" id="MobiDB-lite"/>
    </source>
</evidence>
<reference evidence="2 3" key="1">
    <citation type="submission" date="2018-04" db="EMBL/GenBank/DDBJ databases">
        <title>WGS assembly of Panicum hallii var. hallii HAL2.</title>
        <authorList>
            <person name="Lovell J."/>
            <person name="Jenkins J."/>
            <person name="Lowry D."/>
            <person name="Mamidi S."/>
            <person name="Sreedasyam A."/>
            <person name="Weng X."/>
            <person name="Barry K."/>
            <person name="Bonette J."/>
            <person name="Campitelli B."/>
            <person name="Daum C."/>
            <person name="Gordon S."/>
            <person name="Gould B."/>
            <person name="Lipzen A."/>
            <person name="MacQueen A."/>
            <person name="Palacio-Mejia J."/>
            <person name="Plott C."/>
            <person name="Shakirov E."/>
            <person name="Shu S."/>
            <person name="Yoshinaga Y."/>
            <person name="Zane M."/>
            <person name="Rokhsar D."/>
            <person name="Grimwood J."/>
            <person name="Schmutz J."/>
            <person name="Juenger T."/>
        </authorList>
    </citation>
    <scope>NUCLEOTIDE SEQUENCE [LARGE SCALE GENOMIC DNA]</scope>
    <source>
        <strain evidence="3">cv. HAL2</strain>
    </source>
</reference>
<sequence length="109" mass="11769">MLRRHAGSRIDPHRSMRLARMRGGHPLASIPGSRKKDNELAPFQRRLFRLVLPLDAPLLLAILCSARPLPARSLTPMAKTHRPLPPMEDGMDDAGGGGALAGAKHGVEA</sequence>